<dbReference type="NCBIfam" id="TIGR00010">
    <property type="entry name" value="YchF/TatD family DNA exonuclease"/>
    <property type="match status" value="1"/>
</dbReference>
<evidence type="ECO:0000256" key="2">
    <source>
        <dbReference type="ARBA" id="ARBA00022801"/>
    </source>
</evidence>
<dbReference type="FunFam" id="3.20.20.140:FF:000005">
    <property type="entry name" value="TatD family hydrolase"/>
    <property type="match status" value="1"/>
</dbReference>
<protein>
    <recommendedName>
        <fullName evidence="6">Hydrolase TatD</fullName>
    </recommendedName>
</protein>
<dbReference type="CDD" id="cd01310">
    <property type="entry name" value="TatD_DNAse"/>
    <property type="match status" value="1"/>
</dbReference>
<dbReference type="AlphaFoldDB" id="A0A0S7XP16"/>
<dbReference type="InterPro" id="IPR015991">
    <property type="entry name" value="TatD/YcfH-like"/>
</dbReference>
<dbReference type="PROSITE" id="PS01137">
    <property type="entry name" value="TATD_1"/>
    <property type="match status" value="1"/>
</dbReference>
<dbReference type="Proteomes" id="UP000052020">
    <property type="component" value="Unassembled WGS sequence"/>
</dbReference>
<feature type="binding site" evidence="3">
    <location>
        <position position="150"/>
    </location>
    <ligand>
        <name>a divalent metal cation</name>
        <dbReference type="ChEBI" id="CHEBI:60240"/>
        <label>2</label>
    </ligand>
</feature>
<dbReference type="InterPro" id="IPR001130">
    <property type="entry name" value="TatD-like"/>
</dbReference>
<dbReference type="PATRIC" id="fig|1704032.3.peg.572"/>
<dbReference type="GO" id="GO:0004536">
    <property type="term" value="F:DNA nuclease activity"/>
    <property type="evidence" value="ECO:0007669"/>
    <property type="project" value="InterPro"/>
</dbReference>
<dbReference type="InterPro" id="IPR032466">
    <property type="entry name" value="Metal_Hydrolase"/>
</dbReference>
<feature type="binding site" evidence="3">
    <location>
        <position position="7"/>
    </location>
    <ligand>
        <name>a divalent metal cation</name>
        <dbReference type="ChEBI" id="CHEBI:60240"/>
        <label>1</label>
    </ligand>
</feature>
<keyword evidence="1 3" id="KW-0479">Metal-binding</keyword>
<dbReference type="PANTHER" id="PTHR46124:SF2">
    <property type="entry name" value="D-AMINOACYL-TRNA DEACYLASE"/>
    <property type="match status" value="1"/>
</dbReference>
<reference evidence="4 5" key="1">
    <citation type="journal article" date="2015" name="Microbiome">
        <title>Genomic resolution of linkages in carbon, nitrogen, and sulfur cycling among widespread estuary sediment bacteria.</title>
        <authorList>
            <person name="Baker B.J."/>
            <person name="Lazar C.S."/>
            <person name="Teske A.P."/>
            <person name="Dick G.J."/>
        </authorList>
    </citation>
    <scope>NUCLEOTIDE SEQUENCE [LARGE SCALE GENOMIC DNA]</scope>
    <source>
        <strain evidence="4">DG_56</strain>
    </source>
</reference>
<evidence type="ECO:0000313" key="5">
    <source>
        <dbReference type="Proteomes" id="UP000052020"/>
    </source>
</evidence>
<dbReference type="Gene3D" id="3.20.20.140">
    <property type="entry name" value="Metal-dependent hydrolases"/>
    <property type="match status" value="1"/>
</dbReference>
<dbReference type="EMBL" id="LIZY01000080">
    <property type="protein sequence ID" value="KPJ63564.1"/>
    <property type="molecule type" value="Genomic_DNA"/>
</dbReference>
<evidence type="ECO:0000313" key="4">
    <source>
        <dbReference type="EMBL" id="KPJ63564.1"/>
    </source>
</evidence>
<evidence type="ECO:0000256" key="3">
    <source>
        <dbReference type="PIRSR" id="PIRSR005902-1"/>
    </source>
</evidence>
<dbReference type="GO" id="GO:0016788">
    <property type="term" value="F:hydrolase activity, acting on ester bonds"/>
    <property type="evidence" value="ECO:0007669"/>
    <property type="project" value="InterPro"/>
</dbReference>
<evidence type="ECO:0008006" key="6">
    <source>
        <dbReference type="Google" id="ProtNLM"/>
    </source>
</evidence>
<dbReference type="PROSITE" id="PS01090">
    <property type="entry name" value="TATD_2"/>
    <property type="match status" value="1"/>
</dbReference>
<dbReference type="Pfam" id="PF01026">
    <property type="entry name" value="TatD_DNase"/>
    <property type="match status" value="1"/>
</dbReference>
<dbReference type="PIRSF" id="PIRSF005902">
    <property type="entry name" value="DNase_TatD"/>
    <property type="match status" value="1"/>
</dbReference>
<keyword evidence="2" id="KW-0378">Hydrolase</keyword>
<dbReference type="InterPro" id="IPR018228">
    <property type="entry name" value="DNase_TatD-rel_CS"/>
</dbReference>
<dbReference type="GO" id="GO:0005829">
    <property type="term" value="C:cytosol"/>
    <property type="evidence" value="ECO:0007669"/>
    <property type="project" value="TreeGrafter"/>
</dbReference>
<dbReference type="GO" id="GO:0046872">
    <property type="term" value="F:metal ion binding"/>
    <property type="evidence" value="ECO:0007669"/>
    <property type="project" value="UniProtKB-KW"/>
</dbReference>
<comment type="caution">
    <text evidence="4">The sequence shown here is derived from an EMBL/GenBank/DDBJ whole genome shotgun (WGS) entry which is preliminary data.</text>
</comment>
<proteinExistence type="predicted"/>
<feature type="binding site" evidence="3">
    <location>
        <position position="91"/>
    </location>
    <ligand>
        <name>a divalent metal cation</name>
        <dbReference type="ChEBI" id="CHEBI:60240"/>
        <label>1</label>
    </ligand>
</feature>
<name>A0A0S7XP16_9BACT</name>
<dbReference type="PANTHER" id="PTHR46124">
    <property type="entry name" value="D-AMINOACYL-TRNA DEACYLASE"/>
    <property type="match status" value="1"/>
</dbReference>
<evidence type="ECO:0000256" key="1">
    <source>
        <dbReference type="ARBA" id="ARBA00022723"/>
    </source>
</evidence>
<organism evidence="4 5">
    <name type="scientific">candidate division KD3-62 bacterium DG_56</name>
    <dbReference type="NCBI Taxonomy" id="1704032"/>
    <lineage>
        <taxon>Bacteria</taxon>
        <taxon>candidate division KD3-62</taxon>
    </lineage>
</organism>
<feature type="binding site" evidence="3">
    <location>
        <position position="199"/>
    </location>
    <ligand>
        <name>a divalent metal cation</name>
        <dbReference type="ChEBI" id="CHEBI:60240"/>
        <label>1</label>
    </ligand>
</feature>
<dbReference type="PROSITE" id="PS01091">
    <property type="entry name" value="TATD_3"/>
    <property type="match status" value="1"/>
</dbReference>
<sequence>MIDSHCHLNHRQFRRDLEAVIARARAAGLQGMVVVGYDLESSRRAVELAQAYRDIVAAVGIHPHDARHVTDDTLAELRALAESPRVVAIGETGLDFYRDLSPRDMQRHAFQAHLALAHEVGLPVIVHDRDAHDEVAAILAAADKVGGVMHCFSGGVGLAERAVELGFYVGIAGTVTRPSARVREVARAVPGDRLLIETDAPYLMPRGLPGSRNEPAYVARVAEEVAALRGNTPEQVGRLAAENTRQLFAWPG</sequence>
<accession>A0A0S7XP16</accession>
<gene>
    <name evidence="4" type="ORF">AMK68_03710</name>
</gene>
<feature type="binding site" evidence="3">
    <location>
        <position position="127"/>
    </location>
    <ligand>
        <name>a divalent metal cation</name>
        <dbReference type="ChEBI" id="CHEBI:60240"/>
        <label>2</label>
    </ligand>
</feature>
<feature type="binding site" evidence="3">
    <location>
        <position position="5"/>
    </location>
    <ligand>
        <name>a divalent metal cation</name>
        <dbReference type="ChEBI" id="CHEBI:60240"/>
        <label>1</label>
    </ligand>
</feature>
<dbReference type="SUPFAM" id="SSF51556">
    <property type="entry name" value="Metallo-dependent hydrolases"/>
    <property type="match status" value="1"/>
</dbReference>